<evidence type="ECO:0000256" key="8">
    <source>
        <dbReference type="SAM" id="SignalP"/>
    </source>
</evidence>
<evidence type="ECO:0000256" key="5">
    <source>
        <dbReference type="ARBA" id="ARBA00022737"/>
    </source>
</evidence>
<dbReference type="PANTHER" id="PTHR48059:SF36">
    <property type="entry name" value="LEUCINE-RICH REPEAT DOMAIN, L DOMAIN-CONTAINING PROTEIN-RELATED"/>
    <property type="match status" value="1"/>
</dbReference>
<feature type="signal peptide" evidence="8">
    <location>
        <begin position="1"/>
        <end position="26"/>
    </location>
</feature>
<keyword evidence="4 8" id="KW-0732">Signal</keyword>
<evidence type="ECO:0000256" key="7">
    <source>
        <dbReference type="SAM" id="Phobius"/>
    </source>
</evidence>
<evidence type="ECO:0000256" key="4">
    <source>
        <dbReference type="ARBA" id="ARBA00022729"/>
    </source>
</evidence>
<protein>
    <recommendedName>
        <fullName evidence="11">Leucine-rich repeat-containing N-terminal plant-type domain-containing protein</fullName>
    </recommendedName>
</protein>
<keyword evidence="3" id="KW-0433">Leucine-rich repeat</keyword>
<comment type="caution">
    <text evidence="9">The sequence shown here is derived from an EMBL/GenBank/DDBJ whole genome shotgun (WGS) entry which is preliminary data.</text>
</comment>
<evidence type="ECO:0000256" key="1">
    <source>
        <dbReference type="ARBA" id="ARBA00004236"/>
    </source>
</evidence>
<dbReference type="GO" id="GO:0005886">
    <property type="term" value="C:plasma membrane"/>
    <property type="evidence" value="ECO:0007669"/>
    <property type="project" value="UniProtKB-SubCell"/>
</dbReference>
<evidence type="ECO:0000256" key="6">
    <source>
        <dbReference type="ARBA" id="ARBA00023136"/>
    </source>
</evidence>
<sequence length="450" mass="46196">MATRMLLARVLAVLVLAAVAMAVAEAEPRLPAVEQEGVYAVLEAVNPGFPWRASFPDDLCLAGPHGVSCDDDGGNTSHVVGLSLGYVSEFSANPSCVSPSPSAAATLLTSGLVAASFPRLRSLFVYGCFVRPGDGTRPLPPLAWLLPTALQDLVLVNNPALSGRLAISAAHLPLLRRLVIASSGLSGDLPVTAFPSLEQLVLSGNRFAGRIPNTLIQGLASVKILDLSSNLLVGGIPGAIGGLPQLVKLDLSTNRLAGPIPDELGRLATLELLDLSNNQLTGGVPAALSGMTAIREMYLSGNRRLGGSVPAEMFAGLKGISAVGLSDTGLTGTIPASLGESLHNVTYLGLDSNLLEGEVPPALGKLAGRVRLHGNHAICVPPEFVAVASRSRIADVPLCNATVTRRPVALPIPLASTAAAASAEKPAAAAALLIRMSSCVVVTMFFLVLG</sequence>
<name>A0A6G1F3P4_9ORYZ</name>
<dbReference type="PANTHER" id="PTHR48059">
    <property type="entry name" value="POLYGALACTURONASE INHIBITOR 1"/>
    <property type="match status" value="1"/>
</dbReference>
<dbReference type="AlphaFoldDB" id="A0A6G1F3P4"/>
<organism evidence="9 10">
    <name type="scientific">Oryza meyeriana var. granulata</name>
    <dbReference type="NCBI Taxonomy" id="110450"/>
    <lineage>
        <taxon>Eukaryota</taxon>
        <taxon>Viridiplantae</taxon>
        <taxon>Streptophyta</taxon>
        <taxon>Embryophyta</taxon>
        <taxon>Tracheophyta</taxon>
        <taxon>Spermatophyta</taxon>
        <taxon>Magnoliopsida</taxon>
        <taxon>Liliopsida</taxon>
        <taxon>Poales</taxon>
        <taxon>Poaceae</taxon>
        <taxon>BOP clade</taxon>
        <taxon>Oryzoideae</taxon>
        <taxon>Oryzeae</taxon>
        <taxon>Oryzinae</taxon>
        <taxon>Oryza</taxon>
        <taxon>Oryza meyeriana</taxon>
    </lineage>
</organism>
<keyword evidence="7" id="KW-1133">Transmembrane helix</keyword>
<evidence type="ECO:0008006" key="11">
    <source>
        <dbReference type="Google" id="ProtNLM"/>
    </source>
</evidence>
<evidence type="ECO:0000313" key="9">
    <source>
        <dbReference type="EMBL" id="KAF0931432.1"/>
    </source>
</evidence>
<keyword evidence="7" id="KW-0812">Transmembrane</keyword>
<keyword evidence="2" id="KW-1003">Cell membrane</keyword>
<dbReference type="InterPro" id="IPR051848">
    <property type="entry name" value="PGIP"/>
</dbReference>
<proteinExistence type="predicted"/>
<keyword evidence="6 7" id="KW-0472">Membrane</keyword>
<evidence type="ECO:0000256" key="3">
    <source>
        <dbReference type="ARBA" id="ARBA00022614"/>
    </source>
</evidence>
<dbReference type="EMBL" id="SPHZ02000001">
    <property type="protein sequence ID" value="KAF0931432.1"/>
    <property type="molecule type" value="Genomic_DNA"/>
</dbReference>
<dbReference type="OrthoDB" id="676979at2759"/>
<reference evidence="9 10" key="1">
    <citation type="submission" date="2019-11" db="EMBL/GenBank/DDBJ databases">
        <title>Whole genome sequence of Oryza granulata.</title>
        <authorList>
            <person name="Li W."/>
        </authorList>
    </citation>
    <scope>NUCLEOTIDE SEQUENCE [LARGE SCALE GENOMIC DNA]</scope>
    <source>
        <strain evidence="10">cv. Menghai</strain>
        <tissue evidence="9">Leaf</tissue>
    </source>
</reference>
<dbReference type="InterPro" id="IPR032675">
    <property type="entry name" value="LRR_dom_sf"/>
</dbReference>
<evidence type="ECO:0000313" key="10">
    <source>
        <dbReference type="Proteomes" id="UP000479710"/>
    </source>
</evidence>
<feature type="chain" id="PRO_5026006758" description="Leucine-rich repeat-containing N-terminal plant-type domain-containing protein" evidence="8">
    <location>
        <begin position="27"/>
        <end position="450"/>
    </location>
</feature>
<dbReference type="InterPro" id="IPR001611">
    <property type="entry name" value="Leu-rich_rpt"/>
</dbReference>
<keyword evidence="5" id="KW-0677">Repeat</keyword>
<keyword evidence="10" id="KW-1185">Reference proteome</keyword>
<dbReference type="SUPFAM" id="SSF52058">
    <property type="entry name" value="L domain-like"/>
    <property type="match status" value="1"/>
</dbReference>
<dbReference type="Pfam" id="PF13855">
    <property type="entry name" value="LRR_8"/>
    <property type="match status" value="2"/>
</dbReference>
<dbReference type="PRINTS" id="PR00019">
    <property type="entry name" value="LEURICHRPT"/>
</dbReference>
<gene>
    <name evidence="9" type="ORF">E2562_004559</name>
</gene>
<feature type="transmembrane region" description="Helical" evidence="7">
    <location>
        <begin position="427"/>
        <end position="449"/>
    </location>
</feature>
<accession>A0A6G1F3P4</accession>
<comment type="subcellular location">
    <subcellularLocation>
        <location evidence="1">Cell membrane</location>
    </subcellularLocation>
</comment>
<evidence type="ECO:0000256" key="2">
    <source>
        <dbReference type="ARBA" id="ARBA00022475"/>
    </source>
</evidence>
<dbReference type="FunFam" id="3.80.10.10:FF:000299">
    <property type="entry name" value="Piriformospora indica-insensitive protein 2"/>
    <property type="match status" value="1"/>
</dbReference>
<dbReference type="Gene3D" id="3.80.10.10">
    <property type="entry name" value="Ribonuclease Inhibitor"/>
    <property type="match status" value="1"/>
</dbReference>
<dbReference type="Proteomes" id="UP000479710">
    <property type="component" value="Unassembled WGS sequence"/>
</dbReference>